<organism evidence="1 2">
    <name type="scientific">Daphnia pulex</name>
    <name type="common">Water flea</name>
    <dbReference type="NCBI Taxonomy" id="6669"/>
    <lineage>
        <taxon>Eukaryota</taxon>
        <taxon>Metazoa</taxon>
        <taxon>Ecdysozoa</taxon>
        <taxon>Arthropoda</taxon>
        <taxon>Crustacea</taxon>
        <taxon>Branchiopoda</taxon>
        <taxon>Diplostraca</taxon>
        <taxon>Cladocera</taxon>
        <taxon>Anomopoda</taxon>
        <taxon>Daphniidae</taxon>
        <taxon>Daphnia</taxon>
    </lineage>
</organism>
<accession>E9GV92</accession>
<evidence type="ECO:0000313" key="1">
    <source>
        <dbReference type="EMBL" id="EFX76651.1"/>
    </source>
</evidence>
<gene>
    <name evidence="1" type="ORF">DAPPUDRAFT_106875</name>
</gene>
<dbReference type="InParanoid" id="E9GV92"/>
<evidence type="ECO:0000313" key="2">
    <source>
        <dbReference type="Proteomes" id="UP000000305"/>
    </source>
</evidence>
<reference evidence="1 2" key="1">
    <citation type="journal article" date="2011" name="Science">
        <title>The ecoresponsive genome of Daphnia pulex.</title>
        <authorList>
            <person name="Colbourne J.K."/>
            <person name="Pfrender M.E."/>
            <person name="Gilbert D."/>
            <person name="Thomas W.K."/>
            <person name="Tucker A."/>
            <person name="Oakley T.H."/>
            <person name="Tokishita S."/>
            <person name="Aerts A."/>
            <person name="Arnold G.J."/>
            <person name="Basu M.K."/>
            <person name="Bauer D.J."/>
            <person name="Caceres C.E."/>
            <person name="Carmel L."/>
            <person name="Casola C."/>
            <person name="Choi J.H."/>
            <person name="Detter J.C."/>
            <person name="Dong Q."/>
            <person name="Dusheyko S."/>
            <person name="Eads B.D."/>
            <person name="Frohlich T."/>
            <person name="Geiler-Samerotte K.A."/>
            <person name="Gerlach D."/>
            <person name="Hatcher P."/>
            <person name="Jogdeo S."/>
            <person name="Krijgsveld J."/>
            <person name="Kriventseva E.V."/>
            <person name="Kultz D."/>
            <person name="Laforsch C."/>
            <person name="Lindquist E."/>
            <person name="Lopez J."/>
            <person name="Manak J.R."/>
            <person name="Muller J."/>
            <person name="Pangilinan J."/>
            <person name="Patwardhan R.P."/>
            <person name="Pitluck S."/>
            <person name="Pritham E.J."/>
            <person name="Rechtsteiner A."/>
            <person name="Rho M."/>
            <person name="Rogozin I.B."/>
            <person name="Sakarya O."/>
            <person name="Salamov A."/>
            <person name="Schaack S."/>
            <person name="Shapiro H."/>
            <person name="Shiga Y."/>
            <person name="Skalitzky C."/>
            <person name="Smith Z."/>
            <person name="Souvorov A."/>
            <person name="Sung W."/>
            <person name="Tang Z."/>
            <person name="Tsuchiya D."/>
            <person name="Tu H."/>
            <person name="Vos H."/>
            <person name="Wang M."/>
            <person name="Wolf Y.I."/>
            <person name="Yamagata H."/>
            <person name="Yamada T."/>
            <person name="Ye Y."/>
            <person name="Shaw J.R."/>
            <person name="Andrews J."/>
            <person name="Crease T.J."/>
            <person name="Tang H."/>
            <person name="Lucas S.M."/>
            <person name="Robertson H.M."/>
            <person name="Bork P."/>
            <person name="Koonin E.V."/>
            <person name="Zdobnov E.M."/>
            <person name="Grigoriev I.V."/>
            <person name="Lynch M."/>
            <person name="Boore J.L."/>
        </authorList>
    </citation>
    <scope>NUCLEOTIDE SEQUENCE [LARGE SCALE GENOMIC DNA]</scope>
</reference>
<dbReference type="Proteomes" id="UP000000305">
    <property type="component" value="Unassembled WGS sequence"/>
</dbReference>
<proteinExistence type="predicted"/>
<dbReference type="EMBL" id="GL732567">
    <property type="protein sequence ID" value="EFX76651.1"/>
    <property type="molecule type" value="Genomic_DNA"/>
</dbReference>
<dbReference type="KEGG" id="dpx:DAPPUDRAFT_106875"/>
<sequence length="131" mass="14690">MQKGGILLTVYRCGRGTSANDVHFQAFLLDVIAMRNMARTSSLIDAPVSSLRSFDVALQNKLHLLSSYVMETPPDPSYQPPSVCRGELLGVEYLYGENSATLSLDVDKDIDEGIGEDDFFFPWEQRRKIQN</sequence>
<dbReference type="HOGENOM" id="CLU_1781591_0_0_1"/>
<name>E9GV92_DAPPU</name>
<keyword evidence="2" id="KW-1185">Reference proteome</keyword>
<protein>
    <submittedName>
        <fullName evidence="1">Uncharacterized protein</fullName>
    </submittedName>
</protein>
<dbReference type="AlphaFoldDB" id="E9GV92"/>
<dbReference type="OrthoDB" id="8942218at2759"/>
<dbReference type="PhylomeDB" id="E9GV92"/>